<evidence type="ECO:0000313" key="3">
    <source>
        <dbReference type="Proteomes" id="UP001596496"/>
    </source>
</evidence>
<gene>
    <name evidence="2" type="ORF">ACFQSB_33220</name>
</gene>
<reference evidence="3" key="1">
    <citation type="journal article" date="2019" name="Int. J. Syst. Evol. Microbiol.">
        <title>The Global Catalogue of Microorganisms (GCM) 10K type strain sequencing project: providing services to taxonomists for standard genome sequencing and annotation.</title>
        <authorList>
            <consortium name="The Broad Institute Genomics Platform"/>
            <consortium name="The Broad Institute Genome Sequencing Center for Infectious Disease"/>
            <person name="Wu L."/>
            <person name="Ma J."/>
        </authorList>
    </citation>
    <scope>NUCLEOTIDE SEQUENCE [LARGE SCALE GENOMIC DNA]</scope>
    <source>
        <strain evidence="3">CECT 7649</strain>
    </source>
</reference>
<dbReference type="Gene3D" id="3.30.559.10">
    <property type="entry name" value="Chloramphenicol acetyltransferase-like domain"/>
    <property type="match status" value="1"/>
</dbReference>
<dbReference type="Pfam" id="PF00668">
    <property type="entry name" value="Condensation"/>
    <property type="match status" value="1"/>
</dbReference>
<dbReference type="SUPFAM" id="SSF52777">
    <property type="entry name" value="CoA-dependent acyltransferases"/>
    <property type="match status" value="2"/>
</dbReference>
<dbReference type="Proteomes" id="UP001596496">
    <property type="component" value="Unassembled WGS sequence"/>
</dbReference>
<keyword evidence="3" id="KW-1185">Reference proteome</keyword>
<proteinExistence type="predicted"/>
<dbReference type="PANTHER" id="PTHR45527:SF1">
    <property type="entry name" value="FATTY ACID SYNTHASE"/>
    <property type="match status" value="1"/>
</dbReference>
<dbReference type="PANTHER" id="PTHR45527">
    <property type="entry name" value="NONRIBOSOMAL PEPTIDE SYNTHETASE"/>
    <property type="match status" value="1"/>
</dbReference>
<dbReference type="Gene3D" id="3.30.559.30">
    <property type="entry name" value="Nonribosomal peptide synthetase, condensation domain"/>
    <property type="match status" value="1"/>
</dbReference>
<dbReference type="InterPro" id="IPR023213">
    <property type="entry name" value="CAT-like_dom_sf"/>
</dbReference>
<comment type="caution">
    <text evidence="2">The sequence shown here is derived from an EMBL/GenBank/DDBJ whole genome shotgun (WGS) entry which is preliminary data.</text>
</comment>
<dbReference type="InterPro" id="IPR001242">
    <property type="entry name" value="Condensation_dom"/>
</dbReference>
<organism evidence="2 3">
    <name type="scientific">Sphaerisporangium rhizosphaerae</name>
    <dbReference type="NCBI Taxonomy" id="2269375"/>
    <lineage>
        <taxon>Bacteria</taxon>
        <taxon>Bacillati</taxon>
        <taxon>Actinomycetota</taxon>
        <taxon>Actinomycetes</taxon>
        <taxon>Streptosporangiales</taxon>
        <taxon>Streptosporangiaceae</taxon>
        <taxon>Sphaerisporangium</taxon>
    </lineage>
</organism>
<dbReference type="RefSeq" id="WP_380830784.1">
    <property type="nucleotide sequence ID" value="NZ_JBHTCG010000034.1"/>
</dbReference>
<name>A0ABW2PCN0_9ACTN</name>
<protein>
    <submittedName>
        <fullName evidence="2">Condensation domain-containing protein</fullName>
    </submittedName>
</protein>
<accession>A0ABW2PCN0</accession>
<sequence length="602" mass="65784">MLLDGLRSGRRPATWAQKQMWVYLRWMEPEASRHNITMTEDVVHAETSLAGVLTVITTVMRRHESLRTRYRLDDAGRLLQCLSPQETVTVSACEAGGVATSMGSDDSVLLEELHAAPFDMAKDLLIRWMVITRDGAPVRIAFTAAHIAMDGTAAMILRRELGSLLGSQDTAVAERSLGAPGRQPFERAEFECSVSGRKRSGRAARQWRGILEGMPRTLMSVDHSPEAVDPRFIAGHLRSRALGPALRVLARRLSTSTTNVALAATAYVLARAGGVTRCAVALVYSNRAVPEDERSVATLVQNVCAVIDTSRPNFGELVDASRRAALQGYLSGPYDPVLIDRTRDEIAWRRGIEPDLSTFFNDIRSLGHLPCEDVDDDEMSAEDIRKWSRGSEFTWSPGVAHEYVRMSVLLADDAPGWTRLGVAADSRCYPPGLARLIIQGIERVVVAALDDMHLDHLAPEVGVSPPARGGDWLVVEDAWVDTGAVHELVTTATGCRAEDVSVSADDGLLTVRLRSGDTVLTPELAHAACMRELLSDRRSAHGAETEPVLPRMWLGEAMAPRWPTAMAPQRYMIYACPQDGPEGCSPVWNDGDLLADGPGRSR</sequence>
<feature type="domain" description="Condensation" evidence="1">
    <location>
        <begin position="12"/>
        <end position="328"/>
    </location>
</feature>
<dbReference type="EMBL" id="JBHTCG010000034">
    <property type="protein sequence ID" value="MFC7387109.1"/>
    <property type="molecule type" value="Genomic_DNA"/>
</dbReference>
<evidence type="ECO:0000259" key="1">
    <source>
        <dbReference type="Pfam" id="PF00668"/>
    </source>
</evidence>
<evidence type="ECO:0000313" key="2">
    <source>
        <dbReference type="EMBL" id="MFC7387109.1"/>
    </source>
</evidence>